<evidence type="ECO:0000313" key="3">
    <source>
        <dbReference type="EMBL" id="GIE93301.1"/>
    </source>
</evidence>
<dbReference type="CDD" id="cd22954">
    <property type="entry name" value="PLL_lectin"/>
    <property type="match status" value="1"/>
</dbReference>
<proteinExistence type="predicted"/>
<feature type="domain" description="PLL-like beta propeller" evidence="2">
    <location>
        <begin position="201"/>
        <end position="448"/>
    </location>
</feature>
<protein>
    <recommendedName>
        <fullName evidence="2">PLL-like beta propeller domain-containing protein</fullName>
    </recommendedName>
</protein>
<evidence type="ECO:0000313" key="4">
    <source>
        <dbReference type="Proteomes" id="UP000636960"/>
    </source>
</evidence>
<name>A0A919JQL1_9ACTN</name>
<dbReference type="InterPro" id="IPR058502">
    <property type="entry name" value="PLL-like_beta-prop"/>
</dbReference>
<evidence type="ECO:0000256" key="1">
    <source>
        <dbReference type="SAM" id="SignalP"/>
    </source>
</evidence>
<accession>A0A919JQL1</accession>
<dbReference type="RefSeq" id="WP_203779358.1">
    <property type="nucleotide sequence ID" value="NZ_BOMV01000006.1"/>
</dbReference>
<keyword evidence="4" id="KW-1185">Reference proteome</keyword>
<dbReference type="EMBL" id="BOMV01000006">
    <property type="protein sequence ID" value="GIE93301.1"/>
    <property type="molecule type" value="Genomic_DNA"/>
</dbReference>
<dbReference type="AlphaFoldDB" id="A0A919JQL1"/>
<feature type="signal peptide" evidence="1">
    <location>
        <begin position="1"/>
        <end position="29"/>
    </location>
</feature>
<keyword evidence="1" id="KW-0732">Signal</keyword>
<comment type="caution">
    <text evidence="3">The sequence shown here is derived from an EMBL/GenBank/DDBJ whole genome shotgun (WGS) entry which is preliminary data.</text>
</comment>
<dbReference type="Gene3D" id="2.120.10.70">
    <property type="entry name" value="Fucose-specific lectin"/>
    <property type="match status" value="2"/>
</dbReference>
<dbReference type="SUPFAM" id="SSF89372">
    <property type="entry name" value="Fucose-specific lectin"/>
    <property type="match status" value="2"/>
</dbReference>
<sequence length="450" mass="48368">MRPIRAGWLTLLTVTAVATTVLVAPAAHAAVVPNCTTAAPTAADEAFAARMNQVLTEKLAGAFNGTRAACTRVIVNVVRQRNLPQRAAEIALTTAIVETGIRNLDYGDRDSLGLFQQRPSQGWGTPAQLLDPVYATNAFLDAMLRKYPNNSWMSGAIGPICQTVQVSAFPERYTEEAPDGVRIAAAMWGAPESGVGGVVYDNLLRVFGRGTDGALWQYYWTGTEWKTQDLGGGIVGAPTAVVHGDVLRVFARGTDGALWQNYLVDGHWTWQRIGGVITSAPSAVVYDSMLRIFVRANDGALWQAYWTNNQWNWQDLGGGISSAPSAVVHGAVLRVFARGNDGALWQNFLTGGTWTWQDLGGGISSGPSAVMHGTVLRVFARGNDGALWQNYWAGNTWTWQDLGGGISGAPSAVLHGTVLRVFARGNDGALWQDFYNAGAWTWQRIGGAIT</sequence>
<organism evidence="3 4">
    <name type="scientific">Paractinoplanes rishiriensis</name>
    <dbReference type="NCBI Taxonomy" id="1050105"/>
    <lineage>
        <taxon>Bacteria</taxon>
        <taxon>Bacillati</taxon>
        <taxon>Actinomycetota</taxon>
        <taxon>Actinomycetes</taxon>
        <taxon>Micromonosporales</taxon>
        <taxon>Micromonosporaceae</taxon>
        <taxon>Paractinoplanes</taxon>
    </lineage>
</organism>
<dbReference type="Pfam" id="PF26607">
    <property type="entry name" value="DUF8189"/>
    <property type="match status" value="1"/>
</dbReference>
<gene>
    <name evidence="3" type="ORF">Ari01nite_07660</name>
</gene>
<dbReference type="Proteomes" id="UP000636960">
    <property type="component" value="Unassembled WGS sequence"/>
</dbReference>
<evidence type="ECO:0000259" key="2">
    <source>
        <dbReference type="Pfam" id="PF26607"/>
    </source>
</evidence>
<feature type="chain" id="PRO_5036919255" description="PLL-like beta propeller domain-containing protein" evidence="1">
    <location>
        <begin position="30"/>
        <end position="450"/>
    </location>
</feature>
<reference evidence="3" key="1">
    <citation type="submission" date="2021-01" db="EMBL/GenBank/DDBJ databases">
        <title>Whole genome shotgun sequence of Actinoplanes rishiriensis NBRC 108556.</title>
        <authorList>
            <person name="Komaki H."/>
            <person name="Tamura T."/>
        </authorList>
    </citation>
    <scope>NUCLEOTIDE SEQUENCE</scope>
    <source>
        <strain evidence="3">NBRC 108556</strain>
    </source>
</reference>